<evidence type="ECO:0000313" key="8">
    <source>
        <dbReference type="Proteomes" id="UP001363151"/>
    </source>
</evidence>
<dbReference type="EMBL" id="JBBJCI010000058">
    <property type="protein sequence ID" value="KAK7249554.1"/>
    <property type="molecule type" value="Genomic_DNA"/>
</dbReference>
<dbReference type="Gene3D" id="3.40.50.300">
    <property type="entry name" value="P-loop containing nucleotide triphosphate hydrolases"/>
    <property type="match status" value="1"/>
</dbReference>
<proteinExistence type="inferred from homology"/>
<evidence type="ECO:0000313" key="7">
    <source>
        <dbReference type="EMBL" id="KAK7249554.1"/>
    </source>
</evidence>
<keyword evidence="8" id="KW-1185">Reference proteome</keyword>
<evidence type="ECO:0000256" key="1">
    <source>
        <dbReference type="ARBA" id="ARBA00022741"/>
    </source>
</evidence>
<dbReference type="PANTHER" id="PTHR43603">
    <property type="entry name" value="COBW DOMAIN-CONTAINING PROTEIN DDB_G0274527"/>
    <property type="match status" value="1"/>
</dbReference>
<dbReference type="InterPro" id="IPR003495">
    <property type="entry name" value="CobW/HypB/UreG_nucleotide-bd"/>
</dbReference>
<name>A0ABR1G9A7_AURAN</name>
<comment type="caution">
    <text evidence="7">The sequence shown here is derived from an EMBL/GenBank/DDBJ whole genome shotgun (WGS) entry which is preliminary data.</text>
</comment>
<keyword evidence="3" id="KW-0143">Chaperone</keyword>
<keyword evidence="1" id="KW-0547">Nucleotide-binding</keyword>
<dbReference type="Pfam" id="PF02492">
    <property type="entry name" value="cobW"/>
    <property type="match status" value="1"/>
</dbReference>
<evidence type="ECO:0000256" key="3">
    <source>
        <dbReference type="ARBA" id="ARBA00023186"/>
    </source>
</evidence>
<organism evidence="7 8">
    <name type="scientific">Aureococcus anophagefferens</name>
    <name type="common">Harmful bloom alga</name>
    <dbReference type="NCBI Taxonomy" id="44056"/>
    <lineage>
        <taxon>Eukaryota</taxon>
        <taxon>Sar</taxon>
        <taxon>Stramenopiles</taxon>
        <taxon>Ochrophyta</taxon>
        <taxon>Pelagophyceae</taxon>
        <taxon>Pelagomonadales</taxon>
        <taxon>Pelagomonadaceae</taxon>
        <taxon>Aureococcus</taxon>
    </lineage>
</organism>
<dbReference type="InterPro" id="IPR051927">
    <property type="entry name" value="Zn_Chap_cDPG_Synth"/>
</dbReference>
<dbReference type="InterPro" id="IPR027417">
    <property type="entry name" value="P-loop_NTPase"/>
</dbReference>
<dbReference type="Pfam" id="PF07683">
    <property type="entry name" value="CobW_C"/>
    <property type="match status" value="1"/>
</dbReference>
<dbReference type="SUPFAM" id="SSF90002">
    <property type="entry name" value="Hypothetical protein YjiA, C-terminal domain"/>
    <property type="match status" value="1"/>
</dbReference>
<keyword evidence="2" id="KW-0378">Hydrolase</keyword>
<sequence>MATFAQDGDEDPTVEDITARADAAAADDRLPVTVLSGFLGAGKTTLLKHILTNRENVRVAVLVNDVGAVNLDERDIKDSRLVKANETLVEMTNGCICCTRRDDLLQEVRELAMLKDETDDTKRRFDVLVVESTGVSDPASVAQAFAHDPELDALARLDTMVTVIDAASFSENFASVAVMDHDHAGHGHATAEETEACATMSENVVDLLVSQVEFADVVLLNKADLAGDDRVAFAEKTVQRLNPHATTLATTQSNAPVADMLLTGKFDFRRTACAAGWVQILQGSQEGSYERSKDTTSLSAIGFENFVYKRRTPFHAARLHAFLNSIFVVYETAGANAAGVLAAKRDAAEANRKAFGTLLRSKGSLWIGSRPTRIGNWSQAGAVGRLCSDGMWYVSAPPEFWRQAEAAGITDDIMKDFPEEEQMEDPEELNLADSVGDRRQEIVFIGIDLDKEKLEAALDGCLLTTKEWMGHTKWLRKRIDAVDVAAKKFDSIPMDDKDPAAVAELRAKFCEDAAKLLGPDPLSKDDPVKPWE</sequence>
<reference evidence="7 8" key="1">
    <citation type="submission" date="2024-03" db="EMBL/GenBank/DDBJ databases">
        <title>Aureococcus anophagefferens CCMP1851 and Kratosvirus quantuckense: Draft genome of a second virus-susceptible host strain in the model system.</title>
        <authorList>
            <person name="Chase E."/>
            <person name="Truchon A.R."/>
            <person name="Schepens W."/>
            <person name="Wilhelm S.W."/>
        </authorList>
    </citation>
    <scope>NUCLEOTIDE SEQUENCE [LARGE SCALE GENOMIC DNA]</scope>
    <source>
        <strain evidence="7 8">CCMP1851</strain>
    </source>
</reference>
<dbReference type="PANTHER" id="PTHR43603:SF1">
    <property type="entry name" value="ZINC-REGULATED GTPASE METALLOPROTEIN ACTIVATOR 1"/>
    <property type="match status" value="1"/>
</dbReference>
<evidence type="ECO:0000259" key="6">
    <source>
        <dbReference type="SMART" id="SM00833"/>
    </source>
</evidence>
<comment type="similarity">
    <text evidence="4">Belongs to the SIMIBI class G3E GTPase family. ZNG1 subfamily.</text>
</comment>
<dbReference type="CDD" id="cd03112">
    <property type="entry name" value="CobW-like"/>
    <property type="match status" value="1"/>
</dbReference>
<feature type="domain" description="CobW C-terminal" evidence="6">
    <location>
        <begin position="303"/>
        <end position="462"/>
    </location>
</feature>
<comment type="catalytic activity">
    <reaction evidence="5">
        <text>GTP + H2O = GDP + phosphate + H(+)</text>
        <dbReference type="Rhea" id="RHEA:19669"/>
        <dbReference type="ChEBI" id="CHEBI:15377"/>
        <dbReference type="ChEBI" id="CHEBI:15378"/>
        <dbReference type="ChEBI" id="CHEBI:37565"/>
        <dbReference type="ChEBI" id="CHEBI:43474"/>
        <dbReference type="ChEBI" id="CHEBI:58189"/>
    </reaction>
    <physiologicalReaction direction="left-to-right" evidence="5">
        <dbReference type="Rhea" id="RHEA:19670"/>
    </physiologicalReaction>
</comment>
<evidence type="ECO:0000256" key="2">
    <source>
        <dbReference type="ARBA" id="ARBA00022801"/>
    </source>
</evidence>
<evidence type="ECO:0000256" key="5">
    <source>
        <dbReference type="ARBA" id="ARBA00049117"/>
    </source>
</evidence>
<dbReference type="InterPro" id="IPR011629">
    <property type="entry name" value="CobW-like_C"/>
</dbReference>
<dbReference type="Proteomes" id="UP001363151">
    <property type="component" value="Unassembled WGS sequence"/>
</dbReference>
<dbReference type="Gene3D" id="3.30.1220.10">
    <property type="entry name" value="CobW-like, C-terminal domain"/>
    <property type="match status" value="1"/>
</dbReference>
<gene>
    <name evidence="7" type="ORF">SO694_0026003</name>
</gene>
<dbReference type="SMART" id="SM00833">
    <property type="entry name" value="CobW_C"/>
    <property type="match status" value="1"/>
</dbReference>
<accession>A0ABR1G9A7</accession>
<dbReference type="SUPFAM" id="SSF52540">
    <property type="entry name" value="P-loop containing nucleoside triphosphate hydrolases"/>
    <property type="match status" value="1"/>
</dbReference>
<protein>
    <submittedName>
        <fullName evidence="7">Cobalamin synthesis protein</fullName>
    </submittedName>
</protein>
<evidence type="ECO:0000256" key="4">
    <source>
        <dbReference type="ARBA" id="ARBA00034320"/>
    </source>
</evidence>
<dbReference type="InterPro" id="IPR036627">
    <property type="entry name" value="CobW-likC_sf"/>
</dbReference>